<dbReference type="Proteomes" id="UP000220840">
    <property type="component" value="Unassembled WGS sequence"/>
</dbReference>
<gene>
    <name evidence="2" type="ORF">CQ394_13950</name>
</gene>
<accession>A0A2A7MD37</accession>
<organism evidence="2 3">
    <name type="scientific">Clostridium neonatale</name>
    <dbReference type="NCBI Taxonomy" id="137838"/>
    <lineage>
        <taxon>Bacteria</taxon>
        <taxon>Bacillati</taxon>
        <taxon>Bacillota</taxon>
        <taxon>Clostridia</taxon>
        <taxon>Eubacteriales</taxon>
        <taxon>Clostridiaceae</taxon>
        <taxon>Clostridium</taxon>
    </lineage>
</organism>
<dbReference type="STRING" id="137838.GCA_001458595_01019"/>
<dbReference type="Gene3D" id="3.40.220.10">
    <property type="entry name" value="Leucine Aminopeptidase, subunit E, domain 1"/>
    <property type="match status" value="1"/>
</dbReference>
<keyword evidence="3" id="KW-1185">Reference proteome</keyword>
<dbReference type="InterPro" id="IPR002589">
    <property type="entry name" value="Macro_dom"/>
</dbReference>
<name>A0A2A7MD37_9CLOT</name>
<dbReference type="CDD" id="cd02908">
    <property type="entry name" value="Macro_OAADPr_deacetylase"/>
    <property type="match status" value="1"/>
</dbReference>
<feature type="domain" description="Macro" evidence="1">
    <location>
        <begin position="78"/>
        <end position="273"/>
    </location>
</feature>
<dbReference type="OrthoDB" id="6194521at2"/>
<dbReference type="PANTHER" id="PTHR11106">
    <property type="entry name" value="GANGLIOSIDE INDUCED DIFFERENTIATION ASSOCIATED PROTEIN 2-RELATED"/>
    <property type="match status" value="1"/>
</dbReference>
<dbReference type="AlphaFoldDB" id="A0A2A7MD37"/>
<dbReference type="SUPFAM" id="SSF52949">
    <property type="entry name" value="Macro domain-like"/>
    <property type="match status" value="1"/>
</dbReference>
<evidence type="ECO:0000313" key="2">
    <source>
        <dbReference type="EMBL" id="PEG29762.1"/>
    </source>
</evidence>
<dbReference type="Pfam" id="PF01661">
    <property type="entry name" value="Macro"/>
    <property type="match status" value="1"/>
</dbReference>
<proteinExistence type="predicted"/>
<sequence length="273" mass="31613">MNTEERLDYLVKELCRDSDEYKNIKYKKNDRRTLMRSLMNIRMPKPISNEFLREQDLFLKEEAEVKGIVTLNDIPTINELYNSQYEFGDKISIWQGDITRLSVDAIVNAVNSQMLGCFVPCHKCIDNAIHSAAGIQLREECNNYMKMRRAKDKNYEEPVGNAVITSAYNLPCRYVIHTVGPIVPDKLTESLRNDLKLCYESCLNAAVKKGIRSISFCCISTGEFHFPNNEAAHIAVNVVNEFLKLNYEKFDRIIFNVFKDLDKKIYMQVLNLN</sequence>
<comment type="caution">
    <text evidence="2">The sequence shown here is derived from an EMBL/GenBank/DDBJ whole genome shotgun (WGS) entry which is preliminary data.</text>
</comment>
<dbReference type="EMBL" id="PDCJ01000002">
    <property type="protein sequence ID" value="PEG29762.1"/>
    <property type="molecule type" value="Genomic_DNA"/>
</dbReference>
<evidence type="ECO:0000313" key="3">
    <source>
        <dbReference type="Proteomes" id="UP000220840"/>
    </source>
</evidence>
<dbReference type="InterPro" id="IPR043472">
    <property type="entry name" value="Macro_dom-like"/>
</dbReference>
<dbReference type="PANTHER" id="PTHR11106:SF27">
    <property type="entry name" value="MACRO DOMAIN-CONTAINING PROTEIN"/>
    <property type="match status" value="1"/>
</dbReference>
<dbReference type="SMART" id="SM00506">
    <property type="entry name" value="A1pp"/>
    <property type="match status" value="1"/>
</dbReference>
<protein>
    <submittedName>
        <fullName evidence="2">Macro domain protein</fullName>
    </submittedName>
</protein>
<reference evidence="2 3" key="1">
    <citation type="submission" date="2017-10" db="EMBL/GenBank/DDBJ databases">
        <title>Effective Description of Clostridium neonatale sp. nov. linked to necrotizing enterocolitis in neonates and a clarification of species assignable to the genus Clostridium (Prazmowski 1880) emend. Lawson and Rainey 2016.</title>
        <authorList>
            <person name="Bernard K."/>
            <person name="Burdz T."/>
            <person name="Wiebe D."/>
            <person name="Balcewich B."/>
            <person name="Alfa M."/>
            <person name="Bernier A.-M."/>
        </authorList>
    </citation>
    <scope>NUCLEOTIDE SEQUENCE [LARGE SCALE GENOMIC DNA]</scope>
    <source>
        <strain evidence="2 3">LCDC99A005</strain>
    </source>
</reference>
<evidence type="ECO:0000259" key="1">
    <source>
        <dbReference type="PROSITE" id="PS51154"/>
    </source>
</evidence>
<dbReference type="RefSeq" id="WP_058293928.1">
    <property type="nucleotide sequence ID" value="NZ_LN890327.1"/>
</dbReference>
<dbReference type="PROSITE" id="PS51154">
    <property type="entry name" value="MACRO"/>
    <property type="match status" value="1"/>
</dbReference>
<dbReference type="NCBIfam" id="NF003163">
    <property type="entry name" value="PRK04143.1"/>
    <property type="match status" value="1"/>
</dbReference>